<gene>
    <name evidence="1" type="ORF">M5K25_013221</name>
</gene>
<organism evidence="1 2">
    <name type="scientific">Dendrobium thyrsiflorum</name>
    <name type="common">Pinecone-like raceme dendrobium</name>
    <name type="synonym">Orchid</name>
    <dbReference type="NCBI Taxonomy" id="117978"/>
    <lineage>
        <taxon>Eukaryota</taxon>
        <taxon>Viridiplantae</taxon>
        <taxon>Streptophyta</taxon>
        <taxon>Embryophyta</taxon>
        <taxon>Tracheophyta</taxon>
        <taxon>Spermatophyta</taxon>
        <taxon>Magnoliopsida</taxon>
        <taxon>Liliopsida</taxon>
        <taxon>Asparagales</taxon>
        <taxon>Orchidaceae</taxon>
        <taxon>Epidendroideae</taxon>
        <taxon>Malaxideae</taxon>
        <taxon>Dendrobiinae</taxon>
        <taxon>Dendrobium</taxon>
    </lineage>
</organism>
<keyword evidence="2" id="KW-1185">Reference proteome</keyword>
<dbReference type="AlphaFoldDB" id="A0ABD0USH0"/>
<name>A0ABD0USH0_DENTH</name>
<evidence type="ECO:0000313" key="1">
    <source>
        <dbReference type="EMBL" id="KAL0915767.1"/>
    </source>
</evidence>
<evidence type="ECO:0000313" key="2">
    <source>
        <dbReference type="Proteomes" id="UP001552299"/>
    </source>
</evidence>
<protein>
    <submittedName>
        <fullName evidence="1">Uncharacterized protein</fullName>
    </submittedName>
</protein>
<reference evidence="1 2" key="1">
    <citation type="journal article" date="2024" name="Plant Biotechnol. J.">
        <title>Dendrobium thyrsiflorum genome and its molecular insights into genes involved in important horticultural traits.</title>
        <authorList>
            <person name="Chen B."/>
            <person name="Wang J.Y."/>
            <person name="Zheng P.J."/>
            <person name="Li K.L."/>
            <person name="Liang Y.M."/>
            <person name="Chen X.F."/>
            <person name="Zhang C."/>
            <person name="Zhao X."/>
            <person name="He X."/>
            <person name="Zhang G.Q."/>
            <person name="Liu Z.J."/>
            <person name="Xu Q."/>
        </authorList>
    </citation>
    <scope>NUCLEOTIDE SEQUENCE [LARGE SCALE GENOMIC DNA]</scope>
    <source>
        <strain evidence="1">GZMU011</strain>
    </source>
</reference>
<accession>A0ABD0USH0</accession>
<sequence length="162" mass="18078">MTDTSSWRIHSHSFRSFEAVRLGSFVFFIAGRPRLHRCRPTSLLRGRAEIARVAASAPCCRPTSAPCCRSTSLLRGRVEFARVASSAPSLLPDFGSFDSLAVVRLRCFVGVEVSRLSSSPCVVVVRLCAAKGRIGWRKVTVILERQWEKIKSIDEIISKEKR</sequence>
<dbReference type="Proteomes" id="UP001552299">
    <property type="component" value="Unassembled WGS sequence"/>
</dbReference>
<comment type="caution">
    <text evidence="1">The sequence shown here is derived from an EMBL/GenBank/DDBJ whole genome shotgun (WGS) entry which is preliminary data.</text>
</comment>
<proteinExistence type="predicted"/>
<dbReference type="EMBL" id="JANQDX010000011">
    <property type="protein sequence ID" value="KAL0915767.1"/>
    <property type="molecule type" value="Genomic_DNA"/>
</dbReference>